<keyword evidence="1" id="KW-1133">Transmembrane helix</keyword>
<dbReference type="Proteomes" id="UP000053647">
    <property type="component" value="Unassembled WGS sequence"/>
</dbReference>
<evidence type="ECO:0008006" key="4">
    <source>
        <dbReference type="Google" id="ProtNLM"/>
    </source>
</evidence>
<protein>
    <recommendedName>
        <fullName evidence="4">Transmembrane protein</fullName>
    </recommendedName>
</protein>
<reference evidence="3" key="2">
    <citation type="submission" date="2015-01" db="EMBL/GenBank/DDBJ databases">
        <title>Evolutionary Origins and Diversification of the Mycorrhizal Mutualists.</title>
        <authorList>
            <consortium name="DOE Joint Genome Institute"/>
            <consortium name="Mycorrhizal Genomics Consortium"/>
            <person name="Kohler A."/>
            <person name="Kuo A."/>
            <person name="Nagy L.G."/>
            <person name="Floudas D."/>
            <person name="Copeland A."/>
            <person name="Barry K.W."/>
            <person name="Cichocki N."/>
            <person name="Veneault-Fourrey C."/>
            <person name="LaButti K."/>
            <person name="Lindquist E.A."/>
            <person name="Lipzen A."/>
            <person name="Lundell T."/>
            <person name="Morin E."/>
            <person name="Murat C."/>
            <person name="Riley R."/>
            <person name="Ohm R."/>
            <person name="Sun H."/>
            <person name="Tunlid A."/>
            <person name="Henrissat B."/>
            <person name="Grigoriev I.V."/>
            <person name="Hibbett D.S."/>
            <person name="Martin F."/>
        </authorList>
    </citation>
    <scope>NUCLEOTIDE SEQUENCE [LARGE SCALE GENOMIC DNA]</scope>
    <source>
        <strain evidence="3">ATCC 200175</strain>
    </source>
</reference>
<accession>A0A0C9TYD0</accession>
<keyword evidence="1" id="KW-0812">Transmembrane</keyword>
<proteinExistence type="predicted"/>
<name>A0A0C9TYD0_PAXIN</name>
<evidence type="ECO:0000313" key="2">
    <source>
        <dbReference type="EMBL" id="KIJ12286.1"/>
    </source>
</evidence>
<reference evidence="2 3" key="1">
    <citation type="submission" date="2014-06" db="EMBL/GenBank/DDBJ databases">
        <authorList>
            <consortium name="DOE Joint Genome Institute"/>
            <person name="Kuo A."/>
            <person name="Kohler A."/>
            <person name="Nagy L.G."/>
            <person name="Floudas D."/>
            <person name="Copeland A."/>
            <person name="Barry K.W."/>
            <person name="Cichocki N."/>
            <person name="Veneault-Fourrey C."/>
            <person name="LaButti K."/>
            <person name="Lindquist E.A."/>
            <person name="Lipzen A."/>
            <person name="Lundell T."/>
            <person name="Morin E."/>
            <person name="Murat C."/>
            <person name="Sun H."/>
            <person name="Tunlid A."/>
            <person name="Henrissat B."/>
            <person name="Grigoriev I.V."/>
            <person name="Hibbett D.S."/>
            <person name="Martin F."/>
            <person name="Nordberg H.P."/>
            <person name="Cantor M.N."/>
            <person name="Hua S.X."/>
        </authorList>
    </citation>
    <scope>NUCLEOTIDE SEQUENCE [LARGE SCALE GENOMIC DNA]</scope>
    <source>
        <strain evidence="2 3">ATCC 200175</strain>
    </source>
</reference>
<feature type="transmembrane region" description="Helical" evidence="1">
    <location>
        <begin position="150"/>
        <end position="172"/>
    </location>
</feature>
<keyword evidence="1" id="KW-0472">Membrane</keyword>
<dbReference type="AlphaFoldDB" id="A0A0C9TYD0"/>
<evidence type="ECO:0000313" key="3">
    <source>
        <dbReference type="Proteomes" id="UP000053647"/>
    </source>
</evidence>
<feature type="transmembrane region" description="Helical" evidence="1">
    <location>
        <begin position="549"/>
        <end position="572"/>
    </location>
</feature>
<sequence length="690" mass="73415">MSTQRLDDHAPRDWDALHDEPHMSLHQEPPPTRAGRSLTGIIGLAVHFSPSIMVAQLLFSTAAWAFVGALVYHGELPVPDSATQIISRYHSEMTLLVTLIATAISVSSSFFFTRAIARALTSRLCRPLSLDGLRTGIELSKGSFVLDPKWPALTIVTIICVVILNTLTAAWATILTPSYIVVDVPMTGLTFDLGTLRTLAINGSFQAQLYPGPTEISLLRWSFGLDVTPPIDVTPALSWGTSAGLGALGVHSMQTVQLFGPPMFNVSTGGMFPTVLSNMTGIIGGAAVPVHVASNASYPRGLSANYTIDQQGFTIDVVCWMQNFSDTGSGFPSMTLSNTSLPLPPLSQSQSGASTPLVSWAWTTNCTANSSSYVGGILVSNAKNAAKVLAGAVCSFQDFVGPSNQSALILIQSVNGSYYDGPSEITMACEVTPFIARVSVEYSGTIANVSGIVTKTPLSADGSNWPLLFGPAQTLAMLFYSSQGMTDNSVMNSIQYTMKKLVSSSNNVTTQSMMESYLLDTHPTAEMVTPANGTMHVTTIGWGYHGSTYLLALAPISIIMCLTMCTVAIDYYETRRVHRSSEVPVDVARRFFNPSNSMHVILASGSGGLSQVLEAGRRLTDYGSLKVRLGVWHGVAVLMKEDSSTVGNVQTTPSTIQTAAPSGPELPVPAAHPMYSSAGLVDGERGFPMV</sequence>
<dbReference type="EMBL" id="KN819366">
    <property type="protein sequence ID" value="KIJ12286.1"/>
    <property type="molecule type" value="Genomic_DNA"/>
</dbReference>
<gene>
    <name evidence="2" type="ORF">PAXINDRAFT_14905</name>
</gene>
<organism evidence="2 3">
    <name type="scientific">Paxillus involutus ATCC 200175</name>
    <dbReference type="NCBI Taxonomy" id="664439"/>
    <lineage>
        <taxon>Eukaryota</taxon>
        <taxon>Fungi</taxon>
        <taxon>Dikarya</taxon>
        <taxon>Basidiomycota</taxon>
        <taxon>Agaricomycotina</taxon>
        <taxon>Agaricomycetes</taxon>
        <taxon>Agaricomycetidae</taxon>
        <taxon>Boletales</taxon>
        <taxon>Paxilineae</taxon>
        <taxon>Paxillaceae</taxon>
        <taxon>Paxillus</taxon>
    </lineage>
</organism>
<keyword evidence="3" id="KW-1185">Reference proteome</keyword>
<feature type="transmembrane region" description="Helical" evidence="1">
    <location>
        <begin position="93"/>
        <end position="113"/>
    </location>
</feature>
<feature type="transmembrane region" description="Helical" evidence="1">
    <location>
        <begin position="52"/>
        <end position="73"/>
    </location>
</feature>
<dbReference type="HOGENOM" id="CLU_027217_1_0_1"/>
<dbReference type="OrthoDB" id="2663773at2759"/>
<evidence type="ECO:0000256" key="1">
    <source>
        <dbReference type="SAM" id="Phobius"/>
    </source>
</evidence>